<dbReference type="RefSeq" id="WP_193535370.1">
    <property type="nucleotide sequence ID" value="NZ_JADCLJ010000018.1"/>
</dbReference>
<comment type="caution">
    <text evidence="2">The sequence shown here is derived from an EMBL/GenBank/DDBJ whole genome shotgun (WGS) entry which is preliminary data.</text>
</comment>
<evidence type="ECO:0000256" key="1">
    <source>
        <dbReference type="SAM" id="Phobius"/>
    </source>
</evidence>
<keyword evidence="1" id="KW-0812">Transmembrane</keyword>
<feature type="transmembrane region" description="Helical" evidence="1">
    <location>
        <begin position="50"/>
        <end position="68"/>
    </location>
</feature>
<feature type="transmembrane region" description="Helical" evidence="1">
    <location>
        <begin position="217"/>
        <end position="239"/>
    </location>
</feature>
<keyword evidence="3" id="KW-1185">Reference proteome</keyword>
<dbReference type="InterPro" id="IPR018710">
    <property type="entry name" value="DUF2232"/>
</dbReference>
<dbReference type="Proteomes" id="UP001516662">
    <property type="component" value="Unassembled WGS sequence"/>
</dbReference>
<reference evidence="2 3" key="1">
    <citation type="submission" date="2020-10" db="EMBL/GenBank/DDBJ databases">
        <title>Bacillus sp. HD4P25, an endophyte from a halophyte.</title>
        <authorList>
            <person name="Sun J.-Q."/>
        </authorList>
    </citation>
    <scope>NUCLEOTIDE SEQUENCE [LARGE SCALE GENOMIC DNA]</scope>
    <source>
        <strain evidence="2 3">YIM 93174</strain>
    </source>
</reference>
<dbReference type="PANTHER" id="PTHR41324:SF1">
    <property type="entry name" value="DUF2232 DOMAIN-CONTAINING PROTEIN"/>
    <property type="match status" value="1"/>
</dbReference>
<feature type="transmembrane region" description="Helical" evidence="1">
    <location>
        <begin position="12"/>
        <end position="38"/>
    </location>
</feature>
<feature type="transmembrane region" description="Helical" evidence="1">
    <location>
        <begin position="273"/>
        <end position="298"/>
    </location>
</feature>
<name>A0ABR9QHC7_9BACI</name>
<keyword evidence="1" id="KW-0472">Membrane</keyword>
<organism evidence="2 3">
    <name type="scientific">Litchfieldia luteola</name>
    <dbReference type="NCBI Taxonomy" id="682179"/>
    <lineage>
        <taxon>Bacteria</taxon>
        <taxon>Bacillati</taxon>
        <taxon>Bacillota</taxon>
        <taxon>Bacilli</taxon>
        <taxon>Bacillales</taxon>
        <taxon>Bacillaceae</taxon>
        <taxon>Litchfieldia</taxon>
    </lineage>
</organism>
<feature type="transmembrane region" description="Helical" evidence="1">
    <location>
        <begin position="175"/>
        <end position="196"/>
    </location>
</feature>
<feature type="transmembrane region" description="Helical" evidence="1">
    <location>
        <begin position="98"/>
        <end position="118"/>
    </location>
</feature>
<proteinExistence type="predicted"/>
<evidence type="ECO:0000313" key="2">
    <source>
        <dbReference type="EMBL" id="MBE4907898.1"/>
    </source>
</evidence>
<dbReference type="PANTHER" id="PTHR41324">
    <property type="entry name" value="MEMBRANE PROTEIN-RELATED"/>
    <property type="match status" value="1"/>
</dbReference>
<gene>
    <name evidence="2" type="ORF">IMZ08_07520</name>
</gene>
<protein>
    <submittedName>
        <fullName evidence="2">YybS family protein</fullName>
    </submittedName>
</protein>
<sequence>MKKTKQLTEGAILIALYSIILLLFLYIPLLGILVLFLLPLPFIIYAIRNGLKNAIIFFIAALVVSFIIGTLMALPMTFMFGSSGIVLGYLIEKQKGRYALLVGGTVAYLLNIAVLYIITVSLLNINLMEETITMTKETLNTSNELLTLIGQESNEQALQQFEEAMKIFPYLLPSTFLMIAFLFSFFTQLFSIPFLKRLKVNIESWPPFRELRLPRSLLWYYLIVMLLMFIEFEVGTFGYTAVINLFYILQLLMMVQGFSFLFYYCFQKGISKAVPIVILVFSLFIPILLYIIRILGIIDLGFQMRDKIAPKK</sequence>
<accession>A0ABR9QHC7</accession>
<feature type="transmembrane region" description="Helical" evidence="1">
    <location>
        <begin position="245"/>
        <end position="266"/>
    </location>
</feature>
<dbReference type="EMBL" id="JADCLJ010000018">
    <property type="protein sequence ID" value="MBE4907898.1"/>
    <property type="molecule type" value="Genomic_DNA"/>
</dbReference>
<keyword evidence="1" id="KW-1133">Transmembrane helix</keyword>
<evidence type="ECO:0000313" key="3">
    <source>
        <dbReference type="Proteomes" id="UP001516662"/>
    </source>
</evidence>
<dbReference type="Pfam" id="PF09991">
    <property type="entry name" value="DUF2232"/>
    <property type="match status" value="1"/>
</dbReference>